<dbReference type="InterPro" id="IPR013740">
    <property type="entry name" value="Redoxin"/>
</dbReference>
<dbReference type="InterPro" id="IPR050553">
    <property type="entry name" value="Thioredoxin_ResA/DsbE_sf"/>
</dbReference>
<organism evidence="2 3">
    <name type="scientific">Candidatus Opimibacter skivensis</name>
    <dbReference type="NCBI Taxonomy" id="2982028"/>
    <lineage>
        <taxon>Bacteria</taxon>
        <taxon>Pseudomonadati</taxon>
        <taxon>Bacteroidota</taxon>
        <taxon>Saprospiria</taxon>
        <taxon>Saprospirales</taxon>
        <taxon>Saprospiraceae</taxon>
        <taxon>Candidatus Opimibacter</taxon>
    </lineage>
</organism>
<protein>
    <submittedName>
        <fullName evidence="2">TlpA family protein disulfide reductase</fullName>
    </submittedName>
</protein>
<reference evidence="2 3" key="1">
    <citation type="submission" date="2020-10" db="EMBL/GenBank/DDBJ databases">
        <title>Connecting structure to function with the recovery of over 1000 high-quality activated sludge metagenome-assembled genomes encoding full-length rRNA genes using long-read sequencing.</title>
        <authorList>
            <person name="Singleton C.M."/>
            <person name="Petriglieri F."/>
            <person name="Kristensen J.M."/>
            <person name="Kirkegaard R.H."/>
            <person name="Michaelsen T.Y."/>
            <person name="Andersen M.H."/>
            <person name="Karst S.M."/>
            <person name="Dueholm M.S."/>
            <person name="Nielsen P.H."/>
            <person name="Albertsen M."/>
        </authorList>
    </citation>
    <scope>NUCLEOTIDE SEQUENCE [LARGE SCALE GENOMIC DNA]</scope>
    <source>
        <strain evidence="2">Ribe_18-Q3-R11-54_MAXAC.273</strain>
    </source>
</reference>
<accession>A0A9D7XMI6</accession>
<evidence type="ECO:0000259" key="1">
    <source>
        <dbReference type="PROSITE" id="PS51352"/>
    </source>
</evidence>
<comment type="caution">
    <text evidence="2">The sequence shown here is derived from an EMBL/GenBank/DDBJ whole genome shotgun (WGS) entry which is preliminary data.</text>
</comment>
<dbReference type="Proteomes" id="UP000808337">
    <property type="component" value="Unassembled WGS sequence"/>
</dbReference>
<dbReference type="Gene3D" id="3.40.30.10">
    <property type="entry name" value="Glutaredoxin"/>
    <property type="match status" value="1"/>
</dbReference>
<dbReference type="Pfam" id="PF08534">
    <property type="entry name" value="Redoxin"/>
    <property type="match status" value="1"/>
</dbReference>
<sequence>MRIILVLFFIVLTQISCLKLGAPFKGLPPGIWRGVLYLSDDLSGFDEKSNGELPFNFEVIYDTPDSFHIVIHNGEERIIVNDIRMGTDRRTARDTLWIDFPVYDSHIKAQYEEDAIEGFWVARNRKDYQIKFKALNGHTNRFFQLPDPPKADLSGKWECTFEEETDHPYKTIGDFKQNGNELTGTFMSNTGDDRFLEGQVNGDRLYLSTFDGSHAYLYEAKILPDGSLTGIYRSGKHYKTYWSGHRNDTLQAKDLGDPFSLTKMKDASERFTIALPDPEGNIVDISKGRYAGKPKIIQIMGTWCPNCRDETNFLLEYLAKHPEPGFEIVGISFERHTDEAKAINAIKTYRDKLKIPYSILYGGSNDKAKASLVLPMLNNVMAYPTLIFLDADDKVVSIHTGFEGPATSGYKEFKDEFDLLVKKMTQVHE</sequence>
<dbReference type="PROSITE" id="PS51352">
    <property type="entry name" value="THIOREDOXIN_2"/>
    <property type="match status" value="1"/>
</dbReference>
<name>A0A9D7XMI6_9BACT</name>
<evidence type="ECO:0000313" key="3">
    <source>
        <dbReference type="Proteomes" id="UP000808337"/>
    </source>
</evidence>
<dbReference type="PANTHER" id="PTHR42852:SF17">
    <property type="entry name" value="THIOREDOXIN-LIKE PROTEIN HI_1115"/>
    <property type="match status" value="1"/>
</dbReference>
<dbReference type="PANTHER" id="PTHR42852">
    <property type="entry name" value="THIOL:DISULFIDE INTERCHANGE PROTEIN DSBE"/>
    <property type="match status" value="1"/>
</dbReference>
<dbReference type="InterPro" id="IPR036249">
    <property type="entry name" value="Thioredoxin-like_sf"/>
</dbReference>
<gene>
    <name evidence="2" type="ORF">IPP15_02220</name>
</gene>
<dbReference type="InterPro" id="IPR013766">
    <property type="entry name" value="Thioredoxin_domain"/>
</dbReference>
<dbReference type="SUPFAM" id="SSF52833">
    <property type="entry name" value="Thioredoxin-like"/>
    <property type="match status" value="1"/>
</dbReference>
<dbReference type="EMBL" id="JADKGY010000001">
    <property type="protein sequence ID" value="MBK9981235.1"/>
    <property type="molecule type" value="Genomic_DNA"/>
</dbReference>
<dbReference type="CDD" id="cd02966">
    <property type="entry name" value="TlpA_like_family"/>
    <property type="match status" value="1"/>
</dbReference>
<feature type="domain" description="Thioredoxin" evidence="1">
    <location>
        <begin position="262"/>
        <end position="422"/>
    </location>
</feature>
<evidence type="ECO:0000313" key="2">
    <source>
        <dbReference type="EMBL" id="MBK9981235.1"/>
    </source>
</evidence>
<dbReference type="AlphaFoldDB" id="A0A9D7XMI6"/>
<proteinExistence type="predicted"/>
<dbReference type="GO" id="GO:0016491">
    <property type="term" value="F:oxidoreductase activity"/>
    <property type="evidence" value="ECO:0007669"/>
    <property type="project" value="InterPro"/>
</dbReference>